<dbReference type="PROSITE" id="PS00110">
    <property type="entry name" value="PYRUVATE_KINASE"/>
    <property type="match status" value="1"/>
</dbReference>
<dbReference type="SUPFAM" id="SSF51621">
    <property type="entry name" value="Phosphoenolpyruvate/pyruvate domain"/>
    <property type="match status" value="1"/>
</dbReference>
<evidence type="ECO:0000256" key="2">
    <source>
        <dbReference type="ARBA" id="ARBA00004997"/>
    </source>
</evidence>
<dbReference type="AlphaFoldDB" id="A0A1I9G8E1"/>
<dbReference type="InterPro" id="IPR015813">
    <property type="entry name" value="Pyrv/PenolPyrv_kinase-like_dom"/>
</dbReference>
<dbReference type="PRINTS" id="PR01050">
    <property type="entry name" value="PYRUVTKNASE"/>
</dbReference>
<evidence type="ECO:0000256" key="12">
    <source>
        <dbReference type="ARBA" id="ARBA00023317"/>
    </source>
</evidence>
<evidence type="ECO:0000313" key="15">
    <source>
        <dbReference type="EMBL" id="CDQ06280.1"/>
    </source>
</evidence>
<comment type="pathway">
    <text evidence="2 13">Carbohydrate degradation; glycolysis; pyruvate from D-glyceraldehyde 3-phosphate: step 5/5.</text>
</comment>
<reference evidence="15" key="2">
    <citation type="submission" date="2012-12" db="EMBL/GenBank/DDBJ databases">
        <authorList>
            <consortium name="WormBase Consortium"/>
            <person name="Ghedin E."/>
            <person name="Paulini M."/>
        </authorList>
    </citation>
    <scope>NUCLEOTIDE SEQUENCE</scope>
    <source>
        <strain evidence="15">FR3</strain>
    </source>
</reference>
<evidence type="ECO:0000259" key="14">
    <source>
        <dbReference type="Pfam" id="PF00224"/>
    </source>
</evidence>
<evidence type="ECO:0000256" key="1">
    <source>
        <dbReference type="ARBA" id="ARBA00001958"/>
    </source>
</evidence>
<dbReference type="InterPro" id="IPR040442">
    <property type="entry name" value="Pyrv_kinase-like_dom_sf"/>
</dbReference>
<evidence type="ECO:0000256" key="7">
    <source>
        <dbReference type="ARBA" id="ARBA00022741"/>
    </source>
</evidence>
<gene>
    <name evidence="15" type="primary">Bm7725</name>
    <name evidence="15" type="ORF">BM_Bm7725</name>
</gene>
<keyword evidence="10 13" id="KW-0460">Magnesium</keyword>
<evidence type="ECO:0000256" key="6">
    <source>
        <dbReference type="ARBA" id="ARBA00022723"/>
    </source>
</evidence>
<dbReference type="GO" id="GO:0030955">
    <property type="term" value="F:potassium ion binding"/>
    <property type="evidence" value="ECO:0007669"/>
    <property type="project" value="InterPro"/>
</dbReference>
<keyword evidence="8 13" id="KW-0418">Kinase</keyword>
<reference evidence="15" key="1">
    <citation type="journal article" date="2007" name="Science">
        <title>Draft genome of the filarial nematode parasite Brugia malayi.</title>
        <authorList>
            <person name="Ghedin E."/>
            <person name="Wang S."/>
            <person name="Spiro D."/>
            <person name="Caler E."/>
            <person name="Zhao Q."/>
            <person name="Crabtree J."/>
            <person name="Allen J.E."/>
            <person name="Delcher A.L."/>
            <person name="Guiliano D.B."/>
            <person name="Miranda-Saavedra D."/>
            <person name="Angiuoli S.V."/>
            <person name="Creasy T."/>
            <person name="Amedeo P."/>
            <person name="Haas B."/>
            <person name="El-Sayed N.M."/>
            <person name="Wortman J.R."/>
            <person name="Feldblyum T."/>
            <person name="Tallon L."/>
            <person name="Schatz M."/>
            <person name="Shumway M."/>
            <person name="Koo H."/>
            <person name="Salzberg S.L."/>
            <person name="Schobel S."/>
            <person name="Pertea M."/>
            <person name="Pop M."/>
            <person name="White O."/>
            <person name="Barton G.J."/>
            <person name="Carlow C.K."/>
            <person name="Crawford M.J."/>
            <person name="Daub J."/>
            <person name="Dimmic M.W."/>
            <person name="Estes C.F."/>
            <person name="Foster J.M."/>
            <person name="Ganatra M."/>
            <person name="Gregory W.F."/>
            <person name="Johnson N.M."/>
            <person name="Jin J."/>
            <person name="Komuniecki R."/>
            <person name="Korf I."/>
            <person name="Kumar S."/>
            <person name="Laney S."/>
            <person name="Li B.W."/>
            <person name="Li W."/>
            <person name="Lindblom T.H."/>
            <person name="Lustigman S."/>
            <person name="Ma D."/>
            <person name="Maina C.V."/>
            <person name="Martin D.M."/>
            <person name="McCarter J.P."/>
            <person name="McReynolds L."/>
            <person name="Mitreva M."/>
            <person name="Nutman T.B."/>
            <person name="Parkinson J."/>
            <person name="Peregrin-Alvarez J.M."/>
            <person name="Poole C."/>
            <person name="Ren Q."/>
            <person name="Saunders L."/>
            <person name="Sluder A.E."/>
            <person name="Smith K."/>
            <person name="Stanke M."/>
            <person name="Unnasch T.R."/>
            <person name="Ware J."/>
            <person name="Wei A.D."/>
            <person name="Weil G."/>
            <person name="Williams D.J."/>
            <person name="Zhang Y."/>
            <person name="Williams S.A."/>
            <person name="Fraser-Liggett C."/>
            <person name="Slatko B."/>
            <person name="Blaxter M.L."/>
            <person name="Scott A.L."/>
        </authorList>
    </citation>
    <scope>NUCLEOTIDE SEQUENCE</scope>
    <source>
        <strain evidence="15">FR3</strain>
    </source>
</reference>
<evidence type="ECO:0000256" key="5">
    <source>
        <dbReference type="ARBA" id="ARBA00022679"/>
    </source>
</evidence>
<evidence type="ECO:0000256" key="10">
    <source>
        <dbReference type="ARBA" id="ARBA00022842"/>
    </source>
</evidence>
<evidence type="ECO:0000256" key="11">
    <source>
        <dbReference type="ARBA" id="ARBA00023152"/>
    </source>
</evidence>
<sequence>MIFASFIRNAEGVRTIRRILGEKGRFIKIIAKIENQEGIENADEIIREADGLMIARGDLGIEIPH</sequence>
<dbReference type="GO" id="GO:0016301">
    <property type="term" value="F:kinase activity"/>
    <property type="evidence" value="ECO:0007669"/>
    <property type="project" value="UniProtKB-KW"/>
</dbReference>
<comment type="similarity">
    <text evidence="3 13">Belongs to the pyruvate kinase family.</text>
</comment>
<keyword evidence="5 13" id="KW-0808">Transferase</keyword>
<proteinExistence type="inferred from homology"/>
<evidence type="ECO:0000256" key="8">
    <source>
        <dbReference type="ARBA" id="ARBA00022777"/>
    </source>
</evidence>
<dbReference type="PANTHER" id="PTHR11817">
    <property type="entry name" value="PYRUVATE KINASE"/>
    <property type="match status" value="1"/>
</dbReference>
<dbReference type="GO" id="GO:0004743">
    <property type="term" value="F:pyruvate kinase activity"/>
    <property type="evidence" value="ECO:0007669"/>
    <property type="project" value="UniProtKB-EC"/>
</dbReference>
<dbReference type="UniPathway" id="UPA00109">
    <property type="reaction ID" value="UER00188"/>
</dbReference>
<protein>
    <recommendedName>
        <fullName evidence="4 13">Pyruvate kinase</fullName>
        <ecNumber evidence="4 13">2.7.1.40</ecNumber>
    </recommendedName>
</protein>
<name>A0A1I9G8E1_BRUMA</name>
<dbReference type="InterPro" id="IPR001697">
    <property type="entry name" value="Pyr_Knase"/>
</dbReference>
<dbReference type="GO" id="GO:0000287">
    <property type="term" value="F:magnesium ion binding"/>
    <property type="evidence" value="ECO:0007669"/>
    <property type="project" value="InterPro"/>
</dbReference>
<keyword evidence="7" id="KW-0547">Nucleotide-binding</keyword>
<dbReference type="GO" id="GO:0005524">
    <property type="term" value="F:ATP binding"/>
    <property type="evidence" value="ECO:0007669"/>
    <property type="project" value="UniProtKB-KW"/>
</dbReference>
<keyword evidence="6" id="KW-0479">Metal-binding</keyword>
<accession>A0A1I9G8E1</accession>
<comment type="cofactor">
    <cofactor evidence="1">
        <name>K(+)</name>
        <dbReference type="ChEBI" id="CHEBI:29103"/>
    </cofactor>
</comment>
<dbReference type="InterPro" id="IPR015793">
    <property type="entry name" value="Pyrv_Knase_brl"/>
</dbReference>
<dbReference type="Pfam" id="PF00224">
    <property type="entry name" value="PK"/>
    <property type="match status" value="1"/>
</dbReference>
<evidence type="ECO:0000256" key="4">
    <source>
        <dbReference type="ARBA" id="ARBA00012142"/>
    </source>
</evidence>
<organism evidence="15">
    <name type="scientific">Brugia malayi</name>
    <name type="common">Filarial nematode worm</name>
    <dbReference type="NCBI Taxonomy" id="6279"/>
    <lineage>
        <taxon>Eukaryota</taxon>
        <taxon>Metazoa</taxon>
        <taxon>Ecdysozoa</taxon>
        <taxon>Nematoda</taxon>
        <taxon>Chromadorea</taxon>
        <taxon>Rhabditida</taxon>
        <taxon>Spirurina</taxon>
        <taxon>Spiruromorpha</taxon>
        <taxon>Filarioidea</taxon>
        <taxon>Onchocercidae</taxon>
        <taxon>Brugia</taxon>
    </lineage>
</organism>
<evidence type="ECO:0000256" key="13">
    <source>
        <dbReference type="RuleBase" id="RU000504"/>
    </source>
</evidence>
<keyword evidence="11 13" id="KW-0324">Glycolysis</keyword>
<evidence type="ECO:0000256" key="3">
    <source>
        <dbReference type="ARBA" id="ARBA00008663"/>
    </source>
</evidence>
<keyword evidence="9" id="KW-0067">ATP-binding</keyword>
<comment type="catalytic activity">
    <reaction evidence="13">
        <text>pyruvate + ATP = phosphoenolpyruvate + ADP + H(+)</text>
        <dbReference type="Rhea" id="RHEA:18157"/>
        <dbReference type="ChEBI" id="CHEBI:15361"/>
        <dbReference type="ChEBI" id="CHEBI:15378"/>
        <dbReference type="ChEBI" id="CHEBI:30616"/>
        <dbReference type="ChEBI" id="CHEBI:58702"/>
        <dbReference type="ChEBI" id="CHEBI:456216"/>
        <dbReference type="EC" id="2.7.1.40"/>
    </reaction>
</comment>
<feature type="domain" description="Pyruvate kinase barrel" evidence="14">
    <location>
        <begin position="1"/>
        <end position="64"/>
    </location>
</feature>
<dbReference type="EMBL" id="LN854665">
    <property type="protein sequence ID" value="CDQ06280.1"/>
    <property type="molecule type" value="Genomic_DNA"/>
</dbReference>
<evidence type="ECO:0000256" key="9">
    <source>
        <dbReference type="ARBA" id="ARBA00022840"/>
    </source>
</evidence>
<keyword evidence="12" id="KW-0670">Pyruvate</keyword>
<dbReference type="InterPro" id="IPR018209">
    <property type="entry name" value="Pyrv_Knase_AS"/>
</dbReference>
<dbReference type="Gene3D" id="3.20.20.60">
    <property type="entry name" value="Phosphoenolpyruvate-binding domains"/>
    <property type="match status" value="1"/>
</dbReference>
<dbReference type="EC" id="2.7.1.40" evidence="4 13"/>